<sequence length="165" mass="17434">MSDPVNPYAQLESGNQSAYAPQPTNEPPTFAQSAYAQSGYVQPGYAQPGYAQPVGQPMPGDSPVGPVYGNPSYTPPRTYEYESIASRAVTIMVLSVFSFLTIGPLLSVPVAIWASVLTSQAKSIGAPDRVRSRARASFAVSLISAIIQVVGLILFILLVVSAANR</sequence>
<organism evidence="3 4">
    <name type="scientific">Actinomyces bouchesdurhonensis</name>
    <dbReference type="NCBI Taxonomy" id="1852361"/>
    <lineage>
        <taxon>Bacteria</taxon>
        <taxon>Bacillati</taxon>
        <taxon>Actinomycetota</taxon>
        <taxon>Actinomycetes</taxon>
        <taxon>Actinomycetales</taxon>
        <taxon>Actinomycetaceae</taxon>
        <taxon>Actinomyces</taxon>
    </lineage>
</organism>
<feature type="region of interest" description="Disordered" evidence="1">
    <location>
        <begin position="51"/>
        <end position="71"/>
    </location>
</feature>
<keyword evidence="2" id="KW-0472">Membrane</keyword>
<dbReference type="EMBL" id="JABZGF010000262">
    <property type="protein sequence ID" value="MBF0966967.1"/>
    <property type="molecule type" value="Genomic_DNA"/>
</dbReference>
<feature type="compositionally biased region" description="Polar residues" evidence="1">
    <location>
        <begin position="12"/>
        <end position="23"/>
    </location>
</feature>
<comment type="caution">
    <text evidence="3">The sequence shown here is derived from an EMBL/GenBank/DDBJ whole genome shotgun (WGS) entry which is preliminary data.</text>
</comment>
<feature type="region of interest" description="Disordered" evidence="1">
    <location>
        <begin position="1"/>
        <end position="30"/>
    </location>
</feature>
<keyword evidence="2" id="KW-1133">Transmembrane helix</keyword>
<dbReference type="AlphaFoldDB" id="A0A929RRZ2"/>
<accession>A0A929RRZ2</accession>
<evidence type="ECO:0000256" key="2">
    <source>
        <dbReference type="SAM" id="Phobius"/>
    </source>
</evidence>
<keyword evidence="2" id="KW-0812">Transmembrane</keyword>
<evidence type="ECO:0000313" key="4">
    <source>
        <dbReference type="Proteomes" id="UP000759246"/>
    </source>
</evidence>
<protein>
    <recommendedName>
        <fullName evidence="5">DUF4190 domain-containing protein</fullName>
    </recommendedName>
</protein>
<evidence type="ECO:0008006" key="5">
    <source>
        <dbReference type="Google" id="ProtNLM"/>
    </source>
</evidence>
<dbReference type="Proteomes" id="UP000759246">
    <property type="component" value="Unassembled WGS sequence"/>
</dbReference>
<reference evidence="3" key="1">
    <citation type="submission" date="2020-04" db="EMBL/GenBank/DDBJ databases">
        <title>Deep metagenomics examines the oral microbiome during advanced dental caries in children, revealing novel taxa and co-occurrences with host molecules.</title>
        <authorList>
            <person name="Baker J.L."/>
            <person name="Morton J.T."/>
            <person name="Dinis M."/>
            <person name="Alvarez R."/>
            <person name="Tran N.C."/>
            <person name="Knight R."/>
            <person name="Edlund A."/>
        </authorList>
    </citation>
    <scope>NUCLEOTIDE SEQUENCE</scope>
    <source>
        <strain evidence="3">JCVI_30_bin.13</strain>
    </source>
</reference>
<evidence type="ECO:0000256" key="1">
    <source>
        <dbReference type="SAM" id="MobiDB-lite"/>
    </source>
</evidence>
<name>A0A929RRZ2_9ACTO</name>
<feature type="transmembrane region" description="Helical" evidence="2">
    <location>
        <begin position="91"/>
        <end position="116"/>
    </location>
</feature>
<proteinExistence type="predicted"/>
<gene>
    <name evidence="3" type="ORF">HXK09_07425</name>
</gene>
<evidence type="ECO:0000313" key="3">
    <source>
        <dbReference type="EMBL" id="MBF0966967.1"/>
    </source>
</evidence>
<feature type="transmembrane region" description="Helical" evidence="2">
    <location>
        <begin position="136"/>
        <end position="160"/>
    </location>
</feature>